<evidence type="ECO:0000313" key="3">
    <source>
        <dbReference type="Proteomes" id="UP000277928"/>
    </source>
</evidence>
<organism evidence="2 3">
    <name type="scientific">Litomosoides sigmodontis</name>
    <name type="common">Filarial nematode worm</name>
    <dbReference type="NCBI Taxonomy" id="42156"/>
    <lineage>
        <taxon>Eukaryota</taxon>
        <taxon>Metazoa</taxon>
        <taxon>Ecdysozoa</taxon>
        <taxon>Nematoda</taxon>
        <taxon>Chromadorea</taxon>
        <taxon>Rhabditida</taxon>
        <taxon>Spirurina</taxon>
        <taxon>Spiruromorpha</taxon>
        <taxon>Filarioidea</taxon>
        <taxon>Onchocercidae</taxon>
        <taxon>Litomosoides</taxon>
    </lineage>
</organism>
<keyword evidence="3" id="KW-1185">Reference proteome</keyword>
<keyword evidence="1" id="KW-0732">Signal</keyword>
<feature type="chain" id="PRO_5018171353" evidence="1">
    <location>
        <begin position="19"/>
        <end position="299"/>
    </location>
</feature>
<evidence type="ECO:0000256" key="1">
    <source>
        <dbReference type="SAM" id="SignalP"/>
    </source>
</evidence>
<proteinExistence type="predicted"/>
<accession>A0A3P6U0U6</accession>
<evidence type="ECO:0000313" key="2">
    <source>
        <dbReference type="EMBL" id="VDK84710.1"/>
    </source>
</evidence>
<feature type="signal peptide" evidence="1">
    <location>
        <begin position="1"/>
        <end position="18"/>
    </location>
</feature>
<protein>
    <submittedName>
        <fullName evidence="2">Uncharacterized protein</fullName>
    </submittedName>
</protein>
<gene>
    <name evidence="2" type="ORF">NLS_LOCUS6780</name>
</gene>
<sequence>MLLRLIAILFAPIGRTSSDDRIDLPSNNNLSQEGFVFPHQVSLFTAVSFYIPRASFLRIRHMNRSLCSLNAEGDAMFPCRCFAFPSHHYELLIDNISTFKFSVVVWKKFWKSPSKPMLCQPMMIEFDSDIFCSGLNLSLHLQSAAPAINVVGESDELKFNTEAEMPLQRRVIFPCYHLCFPGIYRIVLVNGGRVVQAAHSRLFEAFLRNASHRLDAVAKSTGQGCNLRPIKVPSSLTLEATLNESKDLEFKMRVFAVPENSNFEQSYYMNEYDIEIGHAASCTNYCSGDVNPVGVEREA</sequence>
<reference evidence="2 3" key="1">
    <citation type="submission" date="2018-08" db="EMBL/GenBank/DDBJ databases">
        <authorList>
            <person name="Laetsch R D."/>
            <person name="Stevens L."/>
            <person name="Kumar S."/>
            <person name="Blaxter L. M."/>
        </authorList>
    </citation>
    <scope>NUCLEOTIDE SEQUENCE [LARGE SCALE GENOMIC DNA]</scope>
</reference>
<dbReference type="Proteomes" id="UP000277928">
    <property type="component" value="Unassembled WGS sequence"/>
</dbReference>
<dbReference type="AlphaFoldDB" id="A0A3P6U0U6"/>
<dbReference type="EMBL" id="UYRX01000629">
    <property type="protein sequence ID" value="VDK84710.1"/>
    <property type="molecule type" value="Genomic_DNA"/>
</dbReference>
<name>A0A3P6U0U6_LITSI</name>
<dbReference type="OrthoDB" id="5855429at2759"/>
<dbReference type="OMA" id="CRCFAFP"/>